<feature type="transmembrane region" description="Helical" evidence="5">
    <location>
        <begin position="140"/>
        <end position="165"/>
    </location>
</feature>
<keyword evidence="7" id="KW-1185">Reference proteome</keyword>
<comment type="subcellular location">
    <subcellularLocation>
        <location evidence="1">Membrane</location>
        <topology evidence="1">Multi-pass membrane protein</topology>
    </subcellularLocation>
</comment>
<dbReference type="InterPro" id="IPR036259">
    <property type="entry name" value="MFS_trans_sf"/>
</dbReference>
<dbReference type="Gene3D" id="1.20.1250.20">
    <property type="entry name" value="MFS general substrate transporter like domains"/>
    <property type="match status" value="1"/>
</dbReference>
<comment type="caution">
    <text evidence="6">The sequence shown here is derived from an EMBL/GenBank/DDBJ whole genome shotgun (WGS) entry which is preliminary data.</text>
</comment>
<keyword evidence="2 5" id="KW-0812">Transmembrane</keyword>
<evidence type="ECO:0000256" key="4">
    <source>
        <dbReference type="ARBA" id="ARBA00023136"/>
    </source>
</evidence>
<dbReference type="PANTHER" id="PTHR23507">
    <property type="entry name" value="ZGC:174356"/>
    <property type="match status" value="1"/>
</dbReference>
<evidence type="ECO:0000313" key="6">
    <source>
        <dbReference type="EMBL" id="RTG91352.1"/>
    </source>
</evidence>
<evidence type="ECO:0000256" key="2">
    <source>
        <dbReference type="ARBA" id="ARBA00022692"/>
    </source>
</evidence>
<feature type="transmembrane region" description="Helical" evidence="5">
    <location>
        <begin position="20"/>
        <end position="37"/>
    </location>
</feature>
<feature type="transmembrane region" description="Helical" evidence="5">
    <location>
        <begin position="171"/>
        <end position="191"/>
    </location>
</feature>
<keyword evidence="4 5" id="KW-0472">Membrane</keyword>
<dbReference type="AlphaFoldDB" id="A0A430QUI7"/>
<feature type="non-terminal residue" evidence="6">
    <location>
        <position position="1"/>
    </location>
</feature>
<dbReference type="Proteomes" id="UP000290809">
    <property type="component" value="Unassembled WGS sequence"/>
</dbReference>
<gene>
    <name evidence="6" type="ORF">DC041_0007526</name>
</gene>
<proteinExistence type="predicted"/>
<name>A0A430QUI7_SCHBO</name>
<evidence type="ECO:0000256" key="5">
    <source>
        <dbReference type="SAM" id="Phobius"/>
    </source>
</evidence>
<evidence type="ECO:0000256" key="3">
    <source>
        <dbReference type="ARBA" id="ARBA00022989"/>
    </source>
</evidence>
<accession>A0A430QUI7</accession>
<organism evidence="6 7">
    <name type="scientific">Schistosoma bovis</name>
    <name type="common">Blood fluke</name>
    <dbReference type="NCBI Taxonomy" id="6184"/>
    <lineage>
        <taxon>Eukaryota</taxon>
        <taxon>Metazoa</taxon>
        <taxon>Spiralia</taxon>
        <taxon>Lophotrochozoa</taxon>
        <taxon>Platyhelminthes</taxon>
        <taxon>Trematoda</taxon>
        <taxon>Digenea</taxon>
        <taxon>Strigeidida</taxon>
        <taxon>Schistosomatoidea</taxon>
        <taxon>Schistosomatidae</taxon>
        <taxon>Schistosoma</taxon>
    </lineage>
</organism>
<dbReference type="GO" id="GO:0022857">
    <property type="term" value="F:transmembrane transporter activity"/>
    <property type="evidence" value="ECO:0007669"/>
    <property type="project" value="TreeGrafter"/>
</dbReference>
<evidence type="ECO:0000256" key="1">
    <source>
        <dbReference type="ARBA" id="ARBA00004141"/>
    </source>
</evidence>
<dbReference type="SUPFAM" id="SSF103473">
    <property type="entry name" value="MFS general substrate transporter"/>
    <property type="match status" value="1"/>
</dbReference>
<dbReference type="GO" id="GO:0016020">
    <property type="term" value="C:membrane"/>
    <property type="evidence" value="ECO:0007669"/>
    <property type="project" value="UniProtKB-SubCell"/>
</dbReference>
<dbReference type="PANTHER" id="PTHR23507:SF1">
    <property type="entry name" value="FI18259P1-RELATED"/>
    <property type="match status" value="1"/>
</dbReference>
<protein>
    <submittedName>
        <fullName evidence="6">Uncharacterized protein</fullName>
    </submittedName>
</protein>
<sequence length="255" mass="28248">TDGLQAAQKKAAFIQSLKNFLGIGTGIFSTLIIGYLSDNYGRQLTLGIIILGEALRILALDWVVHEFTRSIIVFFNFSPWSLIVSELLEGSIGGGLLSISAQLFACIADLTQKSPNEIVVISNENMDSVTQAKRLVKKRWFLFTLLDGVITCGMAFANALTGFMIQHYRFYITMLTCIAFLIPSVITLFLVPETSVKTIQVEQTEDIENSSNELCITAPAVHNETSKHQESSSNYSVHVQSENSCMNKLQVRELL</sequence>
<dbReference type="EMBL" id="QMKO01000217">
    <property type="protein sequence ID" value="RTG91352.1"/>
    <property type="molecule type" value="Genomic_DNA"/>
</dbReference>
<keyword evidence="3 5" id="KW-1133">Transmembrane helix</keyword>
<evidence type="ECO:0000313" key="7">
    <source>
        <dbReference type="Proteomes" id="UP000290809"/>
    </source>
</evidence>
<reference evidence="6 7" key="1">
    <citation type="journal article" date="2019" name="PLoS Pathog.">
        <title>Genome sequence of the bovine parasite Schistosoma bovis Tanzania.</title>
        <authorList>
            <person name="Oey H."/>
            <person name="Zakrzewski M."/>
            <person name="Gobert G."/>
            <person name="Gravermann K."/>
            <person name="Stoye J."/>
            <person name="Jones M."/>
            <person name="Mcmanus D."/>
            <person name="Krause L."/>
        </authorList>
    </citation>
    <scope>NUCLEOTIDE SEQUENCE [LARGE SCALE GENOMIC DNA]</scope>
    <source>
        <strain evidence="6 7">TAN1997</strain>
    </source>
</reference>